<feature type="compositionally biased region" description="Polar residues" evidence="1">
    <location>
        <begin position="76"/>
        <end position="87"/>
    </location>
</feature>
<comment type="caution">
    <text evidence="2">The sequence shown here is derived from an EMBL/GenBank/DDBJ whole genome shotgun (WGS) entry which is preliminary data.</text>
</comment>
<reference evidence="2 3" key="1">
    <citation type="submission" date="2020-03" db="EMBL/GenBank/DDBJ databases">
        <title>Dissostichus mawsoni Genome sequencing and assembly.</title>
        <authorList>
            <person name="Park H."/>
        </authorList>
    </citation>
    <scope>NUCLEOTIDE SEQUENCE [LARGE SCALE GENOMIC DNA]</scope>
    <source>
        <strain evidence="2">DM0001</strain>
        <tissue evidence="2">Muscle</tissue>
    </source>
</reference>
<dbReference type="Proteomes" id="UP000518266">
    <property type="component" value="Unassembled WGS sequence"/>
</dbReference>
<gene>
    <name evidence="2" type="ORF">F7725_014545</name>
</gene>
<feature type="compositionally biased region" description="Basic and acidic residues" evidence="1">
    <location>
        <begin position="52"/>
        <end position="63"/>
    </location>
</feature>
<keyword evidence="3" id="KW-1185">Reference proteome</keyword>
<organism evidence="2 3">
    <name type="scientific">Dissostichus mawsoni</name>
    <name type="common">Antarctic cod</name>
    <dbReference type="NCBI Taxonomy" id="36200"/>
    <lineage>
        <taxon>Eukaryota</taxon>
        <taxon>Metazoa</taxon>
        <taxon>Chordata</taxon>
        <taxon>Craniata</taxon>
        <taxon>Vertebrata</taxon>
        <taxon>Euteleostomi</taxon>
        <taxon>Actinopterygii</taxon>
        <taxon>Neopterygii</taxon>
        <taxon>Teleostei</taxon>
        <taxon>Neoteleostei</taxon>
        <taxon>Acanthomorphata</taxon>
        <taxon>Eupercaria</taxon>
        <taxon>Perciformes</taxon>
        <taxon>Notothenioidei</taxon>
        <taxon>Nototheniidae</taxon>
        <taxon>Dissostichus</taxon>
    </lineage>
</organism>
<feature type="region of interest" description="Disordered" evidence="1">
    <location>
        <begin position="48"/>
        <end position="102"/>
    </location>
</feature>
<evidence type="ECO:0000313" key="3">
    <source>
        <dbReference type="Proteomes" id="UP000518266"/>
    </source>
</evidence>
<dbReference type="AlphaFoldDB" id="A0A7J5YZB3"/>
<feature type="compositionally biased region" description="Polar residues" evidence="1">
    <location>
        <begin position="1"/>
        <end position="18"/>
    </location>
</feature>
<evidence type="ECO:0000313" key="2">
    <source>
        <dbReference type="EMBL" id="KAF3853857.1"/>
    </source>
</evidence>
<feature type="region of interest" description="Disordered" evidence="1">
    <location>
        <begin position="1"/>
        <end position="22"/>
    </location>
</feature>
<proteinExistence type="predicted"/>
<sequence length="143" mass="15722">MFQSITVKNGSTVSGQDQHSAEDTHIVPDQLHLVPELHLARVVPVAQVAVDEQDHQGQHHGQDLSRQADVPAGEEGQSQHPEQNLQQDEVDPQENLSSRLQGSAAGFLSVHLPAPLARTMKPPMMASALEYIRTCRETTLRLK</sequence>
<dbReference type="EMBL" id="JAAKFY010000008">
    <property type="protein sequence ID" value="KAF3853857.1"/>
    <property type="molecule type" value="Genomic_DNA"/>
</dbReference>
<name>A0A7J5YZB3_DISMA</name>
<evidence type="ECO:0000256" key="1">
    <source>
        <dbReference type="SAM" id="MobiDB-lite"/>
    </source>
</evidence>
<protein>
    <submittedName>
        <fullName evidence="2">Uncharacterized protein</fullName>
    </submittedName>
</protein>
<accession>A0A7J5YZB3</accession>